<feature type="domain" description="Disease resistance R13L4/SHOC-2-like LRR" evidence="10">
    <location>
        <begin position="561"/>
        <end position="832"/>
    </location>
</feature>
<name>A0AAV6XE36_9LAMI</name>
<dbReference type="Gene3D" id="1.20.5.4130">
    <property type="match status" value="1"/>
</dbReference>
<keyword evidence="4" id="KW-0547">Nucleotide-binding</keyword>
<keyword evidence="6" id="KW-0067">ATP-binding</keyword>
<keyword evidence="12" id="KW-1185">Reference proteome</keyword>
<dbReference type="Gene3D" id="3.80.10.10">
    <property type="entry name" value="Ribonuclease Inhibitor"/>
    <property type="match status" value="1"/>
</dbReference>
<dbReference type="InterPro" id="IPR038005">
    <property type="entry name" value="RX-like_CC"/>
</dbReference>
<feature type="domain" description="NB-ARC" evidence="7">
    <location>
        <begin position="160"/>
        <end position="321"/>
    </location>
</feature>
<dbReference type="GO" id="GO:0005524">
    <property type="term" value="F:ATP binding"/>
    <property type="evidence" value="ECO:0007669"/>
    <property type="project" value="UniProtKB-KW"/>
</dbReference>
<dbReference type="InterPro" id="IPR044974">
    <property type="entry name" value="Disease_R_plants"/>
</dbReference>
<dbReference type="Pfam" id="PF18052">
    <property type="entry name" value="Rx_N"/>
    <property type="match status" value="1"/>
</dbReference>
<evidence type="ECO:0000256" key="4">
    <source>
        <dbReference type="ARBA" id="ARBA00022741"/>
    </source>
</evidence>
<dbReference type="PANTHER" id="PTHR23155">
    <property type="entry name" value="DISEASE RESISTANCE PROTEIN RP"/>
    <property type="match status" value="1"/>
</dbReference>
<feature type="domain" description="Disease resistance protein winged helix" evidence="9">
    <location>
        <begin position="415"/>
        <end position="485"/>
    </location>
</feature>
<dbReference type="Proteomes" id="UP000826271">
    <property type="component" value="Unassembled WGS sequence"/>
</dbReference>
<dbReference type="SUPFAM" id="SSF52540">
    <property type="entry name" value="P-loop containing nucleoside triphosphate hydrolases"/>
    <property type="match status" value="1"/>
</dbReference>
<evidence type="ECO:0000256" key="6">
    <source>
        <dbReference type="ARBA" id="ARBA00022840"/>
    </source>
</evidence>
<dbReference type="FunFam" id="3.40.50.300:FF:001091">
    <property type="entry name" value="Probable disease resistance protein At1g61300"/>
    <property type="match status" value="1"/>
</dbReference>
<comment type="caution">
    <text evidence="11">The sequence shown here is derived from an EMBL/GenBank/DDBJ whole genome shotgun (WGS) entry which is preliminary data.</text>
</comment>
<dbReference type="AlphaFoldDB" id="A0AAV6XE36"/>
<dbReference type="SUPFAM" id="SSF52058">
    <property type="entry name" value="L domain-like"/>
    <property type="match status" value="1"/>
</dbReference>
<comment type="similarity">
    <text evidence="1">Belongs to the disease resistance NB-LRR family.</text>
</comment>
<dbReference type="EMBL" id="WHWC01000007">
    <property type="protein sequence ID" value="KAG8378751.1"/>
    <property type="molecule type" value="Genomic_DNA"/>
</dbReference>
<keyword evidence="5" id="KW-0611">Plant defense</keyword>
<feature type="domain" description="Disease resistance N-terminal" evidence="8">
    <location>
        <begin position="5"/>
        <end position="94"/>
    </location>
</feature>
<dbReference type="InterPro" id="IPR002182">
    <property type="entry name" value="NB-ARC"/>
</dbReference>
<evidence type="ECO:0000256" key="5">
    <source>
        <dbReference type="ARBA" id="ARBA00022821"/>
    </source>
</evidence>
<evidence type="ECO:0000259" key="8">
    <source>
        <dbReference type="Pfam" id="PF18052"/>
    </source>
</evidence>
<keyword evidence="2" id="KW-0433">Leucine-rich repeat</keyword>
<evidence type="ECO:0000256" key="2">
    <source>
        <dbReference type="ARBA" id="ARBA00022614"/>
    </source>
</evidence>
<dbReference type="Gene3D" id="1.10.8.430">
    <property type="entry name" value="Helical domain of apoptotic protease-activating factors"/>
    <property type="match status" value="1"/>
</dbReference>
<dbReference type="Pfam" id="PF00931">
    <property type="entry name" value="NB-ARC"/>
    <property type="match status" value="1"/>
</dbReference>
<evidence type="ECO:0000313" key="11">
    <source>
        <dbReference type="EMBL" id="KAG8378751.1"/>
    </source>
</evidence>
<dbReference type="InterPro" id="IPR058922">
    <property type="entry name" value="WHD_DRP"/>
</dbReference>
<dbReference type="Pfam" id="PF23559">
    <property type="entry name" value="WHD_DRP"/>
    <property type="match status" value="1"/>
</dbReference>
<dbReference type="PANTHER" id="PTHR23155:SF1193">
    <property type="entry name" value="DISEASE RESISTANCE PROTEIN RPP13-RELATED"/>
    <property type="match status" value="1"/>
</dbReference>
<dbReference type="InterPro" id="IPR027417">
    <property type="entry name" value="P-loop_NTPase"/>
</dbReference>
<accession>A0AAV6XE36</accession>
<keyword evidence="3" id="KW-0677">Repeat</keyword>
<dbReference type="InterPro" id="IPR032675">
    <property type="entry name" value="LRR_dom_sf"/>
</dbReference>
<dbReference type="PRINTS" id="PR00364">
    <property type="entry name" value="DISEASERSIST"/>
</dbReference>
<evidence type="ECO:0000259" key="10">
    <source>
        <dbReference type="Pfam" id="PF23598"/>
    </source>
</evidence>
<dbReference type="GO" id="GO:0098542">
    <property type="term" value="P:defense response to other organism"/>
    <property type="evidence" value="ECO:0007669"/>
    <property type="project" value="TreeGrafter"/>
</dbReference>
<evidence type="ECO:0000259" key="9">
    <source>
        <dbReference type="Pfam" id="PF23559"/>
    </source>
</evidence>
<dbReference type="CDD" id="cd14798">
    <property type="entry name" value="RX-CC_like"/>
    <property type="match status" value="1"/>
</dbReference>
<dbReference type="Gene3D" id="3.40.50.300">
    <property type="entry name" value="P-loop containing nucleotide triphosphate hydrolases"/>
    <property type="match status" value="1"/>
</dbReference>
<dbReference type="GO" id="GO:0043531">
    <property type="term" value="F:ADP binding"/>
    <property type="evidence" value="ECO:0007669"/>
    <property type="project" value="InterPro"/>
</dbReference>
<evidence type="ECO:0000313" key="12">
    <source>
        <dbReference type="Proteomes" id="UP000826271"/>
    </source>
</evidence>
<evidence type="ECO:0000259" key="7">
    <source>
        <dbReference type="Pfam" id="PF00931"/>
    </source>
</evidence>
<reference evidence="11" key="1">
    <citation type="submission" date="2019-10" db="EMBL/GenBank/DDBJ databases">
        <authorList>
            <person name="Zhang R."/>
            <person name="Pan Y."/>
            <person name="Wang J."/>
            <person name="Ma R."/>
            <person name="Yu S."/>
        </authorList>
    </citation>
    <scope>NUCLEOTIDE SEQUENCE</scope>
    <source>
        <strain evidence="11">LA-IB0</strain>
        <tissue evidence="11">Leaf</tissue>
    </source>
</reference>
<gene>
    <name evidence="11" type="ORF">BUALT_Bualt07G0017700</name>
</gene>
<dbReference type="Gene3D" id="1.10.10.10">
    <property type="entry name" value="Winged helix-like DNA-binding domain superfamily/Winged helix DNA-binding domain"/>
    <property type="match status" value="1"/>
</dbReference>
<dbReference type="InterPro" id="IPR042197">
    <property type="entry name" value="Apaf_helical"/>
</dbReference>
<dbReference type="FunFam" id="1.10.10.10:FF:000322">
    <property type="entry name" value="Probable disease resistance protein At1g63360"/>
    <property type="match status" value="1"/>
</dbReference>
<dbReference type="Pfam" id="PF23598">
    <property type="entry name" value="LRR_14"/>
    <property type="match status" value="1"/>
</dbReference>
<protein>
    <submittedName>
        <fullName evidence="11">Uncharacterized protein</fullName>
    </submittedName>
</protein>
<organism evidence="11 12">
    <name type="scientific">Buddleja alternifolia</name>
    <dbReference type="NCBI Taxonomy" id="168488"/>
    <lineage>
        <taxon>Eukaryota</taxon>
        <taxon>Viridiplantae</taxon>
        <taxon>Streptophyta</taxon>
        <taxon>Embryophyta</taxon>
        <taxon>Tracheophyta</taxon>
        <taxon>Spermatophyta</taxon>
        <taxon>Magnoliopsida</taxon>
        <taxon>eudicotyledons</taxon>
        <taxon>Gunneridae</taxon>
        <taxon>Pentapetalae</taxon>
        <taxon>asterids</taxon>
        <taxon>lamiids</taxon>
        <taxon>Lamiales</taxon>
        <taxon>Scrophulariaceae</taxon>
        <taxon>Buddlejeae</taxon>
        <taxon>Buddleja</taxon>
    </lineage>
</organism>
<dbReference type="InterPro" id="IPR041118">
    <property type="entry name" value="Rx_N"/>
</dbReference>
<dbReference type="InterPro" id="IPR055414">
    <property type="entry name" value="LRR_R13L4/SHOC2-like"/>
</dbReference>
<dbReference type="GO" id="GO:0051607">
    <property type="term" value="P:defense response to virus"/>
    <property type="evidence" value="ECO:0007669"/>
    <property type="project" value="UniProtKB-ARBA"/>
</dbReference>
<evidence type="ECO:0000256" key="3">
    <source>
        <dbReference type="ARBA" id="ARBA00022737"/>
    </source>
</evidence>
<evidence type="ECO:0000256" key="1">
    <source>
        <dbReference type="ARBA" id="ARBA00008894"/>
    </source>
</evidence>
<proteinExistence type="inferred from homology"/>
<dbReference type="InterPro" id="IPR036388">
    <property type="entry name" value="WH-like_DNA-bd_sf"/>
</dbReference>
<sequence>MADAAVGFLLDSVTELLKSYVSLISSAEDEFKNLRKDLAMLKGYLQDAAKEPQKKESFREVERQIRDVVYYAEDTIDTCLTERSRSKILKIGISLAKQVKALREDKVIPMLETARKAFVDIQRAEGSNKGGEQPLVKQRKAPSIRKDNVVGFEDEEKTLMGYLLDDQAEELDVISIIGMPGLGKTTLAWKIFDGPDIRYEFPTRIWIYVSQVFNKKDVFLNIMKRFTGNDMSYLSEQELAGAVSESLKNGKFLLVLDDVWTPEAWNEIRNALPTNNSLGRVLITSREKKVGLHANPHREPHMLRFLTEEESWKLLQYEVFGRLDSYPPQLEEIGQYIAKQCDGLPLAAVIIGGILTDQFSRPRAVSVIKEAWTKVSENVSRQVKDYKGQNILEIVEMSYDNLPDEFRDCFIYLGVFPEDYMIPAWTLTHLWISEGFIQRREGLSLEESAEEILNELISRNLVMVDKTNLSGDVKIIRVHDVIREFCKSRAGVKEHNLFEEIIMSNDYPPISDIQMYRRICIHSHLPTFLSKKPKDLRARSFLCFYKEPIDLPATYISTISDACSLLRVFESKSFKFHQFPAKVTKLIHLRYITLSCDELNVLPKTISELWNLQTLVVDTKSRTLTIKASLWKMIQLRHVKTKASIILPVQDEGRGGDNLQTLSRLSPEECTKNIFNKARNLKILGVRGKIDLFCSAKSLENVESLENLKLVNDSYYDSATENVLRSFQRNSFPKKLRRLTISGTFFDWTHMSILGTIENLQVLKLKDNAFSGKKWEVFDGGFRSLDILLIVNADFIFWEASHDSFPSLRCLVLKNCQQLRRIPLELEKSLQLLDIERVGKSAAASAREIEKIKKDKATQTKGRCGGAGFKLEVAPGCE</sequence>